<dbReference type="EC" id="1.1.1.133" evidence="2"/>
<dbReference type="InterPro" id="IPR029903">
    <property type="entry name" value="RmlD-like-bd"/>
</dbReference>
<dbReference type="Gene3D" id="3.90.25.10">
    <property type="entry name" value="UDP-galactose 4-epimerase, domain 1"/>
    <property type="match status" value="1"/>
</dbReference>
<dbReference type="PANTHER" id="PTHR10491">
    <property type="entry name" value="DTDP-4-DEHYDRORHAMNOSE REDUCTASE"/>
    <property type="match status" value="1"/>
</dbReference>
<dbReference type="EMBL" id="MHSH01000033">
    <property type="protein sequence ID" value="OHA41265.1"/>
    <property type="molecule type" value="Genomic_DNA"/>
</dbReference>
<dbReference type="Gene3D" id="3.40.50.720">
    <property type="entry name" value="NAD(P)-binding Rossmann-like Domain"/>
    <property type="match status" value="1"/>
</dbReference>
<comment type="pathway">
    <text evidence="2">Carbohydrate biosynthesis; dTDP-L-rhamnose biosynthesis.</text>
</comment>
<dbReference type="AlphaFoldDB" id="A0A1G2NYS8"/>
<evidence type="ECO:0000256" key="1">
    <source>
        <dbReference type="ARBA" id="ARBA00010944"/>
    </source>
</evidence>
<accession>A0A1G2NYS8</accession>
<dbReference type="GO" id="GO:0019305">
    <property type="term" value="P:dTDP-rhamnose biosynthetic process"/>
    <property type="evidence" value="ECO:0007669"/>
    <property type="project" value="UniProtKB-UniPathway"/>
</dbReference>
<keyword evidence="2" id="KW-0521">NADP</keyword>
<dbReference type="InterPro" id="IPR005913">
    <property type="entry name" value="dTDP_dehydrorham_reduct"/>
</dbReference>
<dbReference type="SUPFAM" id="SSF51735">
    <property type="entry name" value="NAD(P)-binding Rossmann-fold domains"/>
    <property type="match status" value="1"/>
</dbReference>
<comment type="function">
    <text evidence="2">Catalyzes the reduction of dTDP-6-deoxy-L-lyxo-4-hexulose to yield dTDP-L-rhamnose.</text>
</comment>
<dbReference type="Proteomes" id="UP000176429">
    <property type="component" value="Unassembled WGS sequence"/>
</dbReference>
<comment type="caution">
    <text evidence="4">The sequence shown here is derived from an EMBL/GenBank/DDBJ whole genome shotgun (WGS) entry which is preliminary data.</text>
</comment>
<dbReference type="PANTHER" id="PTHR10491:SF4">
    <property type="entry name" value="METHIONINE ADENOSYLTRANSFERASE 2 SUBUNIT BETA"/>
    <property type="match status" value="1"/>
</dbReference>
<keyword evidence="2" id="KW-0560">Oxidoreductase</keyword>
<evidence type="ECO:0000313" key="5">
    <source>
        <dbReference type="Proteomes" id="UP000176429"/>
    </source>
</evidence>
<dbReference type="InterPro" id="IPR036291">
    <property type="entry name" value="NAD(P)-bd_dom_sf"/>
</dbReference>
<evidence type="ECO:0000313" key="4">
    <source>
        <dbReference type="EMBL" id="OHA41265.1"/>
    </source>
</evidence>
<sequence length="293" mass="32777">MRILVTGAGGLLGREITARKQSGFEIIGLSHGELDVTNPKSIESALLWHKPDAIVNCAVVVNIDVCEKDGGLCFAVNRDGVANVLTAIKKIGRPTTFVQVSSSEVFGRVKEGEYKIEGYKEDDKPMPVTNYQKSKAEAESIVVEFGGRNPDVLPNWFILRAAWLYGKARGTFVEGFLKDLRESKEFSVIGDQWRSPTWTKYFTDSLFELLTGKYPNGIYHGAAEVGRGEATTPQVIEEIAKFLGPEKVRATTKLIKRDDFFKIPRAPSNVILNTKLPKLPYWRDMFHEYLAET</sequence>
<dbReference type="Pfam" id="PF04321">
    <property type="entry name" value="RmlD_sub_bind"/>
    <property type="match status" value="1"/>
</dbReference>
<dbReference type="GO" id="GO:0005829">
    <property type="term" value="C:cytosol"/>
    <property type="evidence" value="ECO:0007669"/>
    <property type="project" value="TreeGrafter"/>
</dbReference>
<evidence type="ECO:0000256" key="2">
    <source>
        <dbReference type="RuleBase" id="RU364082"/>
    </source>
</evidence>
<evidence type="ECO:0000259" key="3">
    <source>
        <dbReference type="Pfam" id="PF04321"/>
    </source>
</evidence>
<protein>
    <recommendedName>
        <fullName evidence="2">dTDP-4-dehydrorhamnose reductase</fullName>
        <ecNumber evidence="2">1.1.1.133</ecNumber>
    </recommendedName>
</protein>
<dbReference type="GO" id="GO:0008831">
    <property type="term" value="F:dTDP-4-dehydrorhamnose reductase activity"/>
    <property type="evidence" value="ECO:0007669"/>
    <property type="project" value="UniProtKB-EC"/>
</dbReference>
<name>A0A1G2NYS8_9BACT</name>
<feature type="domain" description="RmlD-like substrate binding" evidence="3">
    <location>
        <begin position="1"/>
        <end position="275"/>
    </location>
</feature>
<comment type="similarity">
    <text evidence="1 2">Belongs to the dTDP-4-dehydrorhamnose reductase family.</text>
</comment>
<reference evidence="4 5" key="1">
    <citation type="journal article" date="2016" name="Nat. Commun.">
        <title>Thousands of microbial genomes shed light on interconnected biogeochemical processes in an aquifer system.</title>
        <authorList>
            <person name="Anantharaman K."/>
            <person name="Brown C.T."/>
            <person name="Hug L.A."/>
            <person name="Sharon I."/>
            <person name="Castelle C.J."/>
            <person name="Probst A.J."/>
            <person name="Thomas B.C."/>
            <person name="Singh A."/>
            <person name="Wilkins M.J."/>
            <person name="Karaoz U."/>
            <person name="Brodie E.L."/>
            <person name="Williams K.H."/>
            <person name="Hubbard S.S."/>
            <person name="Banfield J.F."/>
        </authorList>
    </citation>
    <scope>NUCLEOTIDE SEQUENCE [LARGE SCALE GENOMIC DNA]</scope>
</reference>
<organism evidence="4 5">
    <name type="scientific">Candidatus Taylorbacteria bacterium RIFCSPLOWO2_02_FULL_46_40</name>
    <dbReference type="NCBI Taxonomy" id="1802329"/>
    <lineage>
        <taxon>Bacteria</taxon>
        <taxon>Candidatus Tayloriibacteriota</taxon>
    </lineage>
</organism>
<proteinExistence type="inferred from homology"/>
<dbReference type="UniPathway" id="UPA00124"/>
<gene>
    <name evidence="4" type="ORF">A3H68_02670</name>
</gene>